<reference evidence="17" key="1">
    <citation type="journal article" date="2014" name="Genome Announc.">
        <title>Draft Genome Sequences of Three Alkaliphilic Bacillus Strains, Bacillus wakoensis JCM 9140T, Bacillus akibai JCM 9157T, and Bacillus hemicellulosilyticus JCM 9152T.</title>
        <authorList>
            <person name="Yuki M."/>
            <person name="Oshima K."/>
            <person name="Suda W."/>
            <person name="Oshida Y."/>
            <person name="Kitamura K."/>
            <person name="Iida T."/>
            <person name="Hattori M."/>
            <person name="Ohkuma M."/>
        </authorList>
    </citation>
    <scope>NUCLEOTIDE SEQUENCE [LARGE SCALE GENOMIC DNA]</scope>
    <source>
        <strain evidence="17">JCM 9152</strain>
    </source>
</reference>
<evidence type="ECO:0000256" key="4">
    <source>
        <dbReference type="ARBA" id="ARBA00022475"/>
    </source>
</evidence>
<dbReference type="InterPro" id="IPR050640">
    <property type="entry name" value="Bact_2-comp_sensor_kinase"/>
</dbReference>
<dbReference type="Pfam" id="PF02743">
    <property type="entry name" value="dCache_1"/>
    <property type="match status" value="1"/>
</dbReference>
<evidence type="ECO:0000256" key="2">
    <source>
        <dbReference type="ARBA" id="ARBA00004651"/>
    </source>
</evidence>
<name>W4Q9S0_9BACI</name>
<evidence type="ECO:0000259" key="15">
    <source>
        <dbReference type="PROSITE" id="PS50109"/>
    </source>
</evidence>
<dbReference type="Pfam" id="PF00672">
    <property type="entry name" value="HAMP"/>
    <property type="match status" value="1"/>
</dbReference>
<dbReference type="PROSITE" id="PS50885">
    <property type="entry name" value="HAMP"/>
    <property type="match status" value="1"/>
</dbReference>
<dbReference type="Proteomes" id="UP000018895">
    <property type="component" value="Unassembled WGS sequence"/>
</dbReference>
<evidence type="ECO:0000256" key="10">
    <source>
        <dbReference type="ARBA" id="ARBA00022840"/>
    </source>
</evidence>
<evidence type="ECO:0000256" key="11">
    <source>
        <dbReference type="ARBA" id="ARBA00022989"/>
    </source>
</evidence>
<dbReference type="STRING" id="1236971.JCM9152_79"/>
<sequence length="612" mass="70691">MNKLINKIDQWTSNILVHPKLLVTFYIVSLLPLAIVSSFMYVNSTQALKEELGSHIVETSRQVDLRMNSFIGEMGALSRIVHFDPDVQRFLNLKDQTEPTSLSWQLDLRHFLRNIVSHREYLWSVFLINDHGGVIYYSEDFVNPVFASWWHQIELDHDFHHDPIYQKIVREKEFLLYQPHKSDYYNGDYVVTFGGRLYQLNKERGTLLFNFDPDYFASMSNSIHLGDTGYVAIFSEEGDLLFEHDKVTENLIDDLPEFNILKEESGYELVDLGGEQTLIAINTSENTGWKYIGVVPFHEVSGKISSIQNGIYLMAVTSLVIIFVFSKYLARVITRPLFTLQNYMKRAEQGNLSLRVPLEREDEFGMLTRAFNRMIERLELLRDKVYVSEIKHMKLQLLNRESELKTLQMQINPHFLYNTLNTMKCVGEVYNVKEVSEMSESLSDMFRYSIDQDKFKLFEEEINHVKAFLKIIQIRFPNQVDCHFDIDSSLFNLPVLKLILQPIVENAVEHGITPKASRGIINISARKESDGLLIEIVDDGIGMSDTKLKELQDTIYKKTDSNQGITMNSSHIGLSNVHQRLTLSYHGSGGLEIDSEYQTGTTVTVRIPIHNE</sequence>
<keyword evidence="12" id="KW-0902">Two-component regulatory system</keyword>
<comment type="caution">
    <text evidence="17">The sequence shown here is derived from an EMBL/GenBank/DDBJ whole genome shotgun (WGS) entry which is preliminary data.</text>
</comment>
<keyword evidence="9 17" id="KW-0418">Kinase</keyword>
<dbReference type="SUPFAM" id="SSF158472">
    <property type="entry name" value="HAMP domain-like"/>
    <property type="match status" value="1"/>
</dbReference>
<proteinExistence type="predicted"/>
<evidence type="ECO:0000256" key="12">
    <source>
        <dbReference type="ARBA" id="ARBA00023012"/>
    </source>
</evidence>
<evidence type="ECO:0000256" key="14">
    <source>
        <dbReference type="SAM" id="Phobius"/>
    </source>
</evidence>
<dbReference type="Gene3D" id="6.10.340.10">
    <property type="match status" value="1"/>
</dbReference>
<dbReference type="InterPro" id="IPR036890">
    <property type="entry name" value="HATPase_C_sf"/>
</dbReference>
<evidence type="ECO:0000256" key="7">
    <source>
        <dbReference type="ARBA" id="ARBA00022692"/>
    </source>
</evidence>
<dbReference type="Pfam" id="PF06580">
    <property type="entry name" value="His_kinase"/>
    <property type="match status" value="1"/>
</dbReference>
<keyword evidence="10" id="KW-0067">ATP-binding</keyword>
<dbReference type="InterPro" id="IPR033479">
    <property type="entry name" value="dCache_1"/>
</dbReference>
<dbReference type="PANTHER" id="PTHR34220">
    <property type="entry name" value="SENSOR HISTIDINE KINASE YPDA"/>
    <property type="match status" value="1"/>
</dbReference>
<keyword evidence="13 14" id="KW-0472">Membrane</keyword>
<accession>W4Q9S0</accession>
<comment type="subcellular location">
    <subcellularLocation>
        <location evidence="2">Cell membrane</location>
        <topology evidence="2">Multi-pass membrane protein</topology>
    </subcellularLocation>
</comment>
<protein>
    <recommendedName>
        <fullName evidence="3">histidine kinase</fullName>
        <ecNumber evidence="3">2.7.13.3</ecNumber>
    </recommendedName>
</protein>
<organism evidence="17 18">
    <name type="scientific">Halalkalibacter hemicellulosilyticusJCM 9152</name>
    <dbReference type="NCBI Taxonomy" id="1236971"/>
    <lineage>
        <taxon>Bacteria</taxon>
        <taxon>Bacillati</taxon>
        <taxon>Bacillota</taxon>
        <taxon>Bacilli</taxon>
        <taxon>Bacillales</taxon>
        <taxon>Bacillaceae</taxon>
        <taxon>Halalkalibacter</taxon>
    </lineage>
</organism>
<dbReference type="CDD" id="cd12912">
    <property type="entry name" value="PDC2_MCP_like"/>
    <property type="match status" value="1"/>
</dbReference>
<dbReference type="Gene3D" id="3.30.450.20">
    <property type="entry name" value="PAS domain"/>
    <property type="match status" value="1"/>
</dbReference>
<dbReference type="InterPro" id="IPR003660">
    <property type="entry name" value="HAMP_dom"/>
</dbReference>
<evidence type="ECO:0000313" key="18">
    <source>
        <dbReference type="Proteomes" id="UP000018895"/>
    </source>
</evidence>
<dbReference type="GO" id="GO:0005524">
    <property type="term" value="F:ATP binding"/>
    <property type="evidence" value="ECO:0007669"/>
    <property type="project" value="UniProtKB-KW"/>
</dbReference>
<feature type="domain" description="HAMP" evidence="16">
    <location>
        <begin position="331"/>
        <end position="383"/>
    </location>
</feature>
<dbReference type="CDD" id="cd18773">
    <property type="entry name" value="PDC1_HK_sensor"/>
    <property type="match status" value="1"/>
</dbReference>
<gene>
    <name evidence="17" type="ORF">JCM9152_79</name>
</gene>
<feature type="domain" description="Histidine kinase" evidence="15">
    <location>
        <begin position="496"/>
        <end position="611"/>
    </location>
</feature>
<dbReference type="PANTHER" id="PTHR34220:SF7">
    <property type="entry name" value="SENSOR HISTIDINE KINASE YPDA"/>
    <property type="match status" value="1"/>
</dbReference>
<dbReference type="InterPro" id="IPR003594">
    <property type="entry name" value="HATPase_dom"/>
</dbReference>
<evidence type="ECO:0000256" key="13">
    <source>
        <dbReference type="ARBA" id="ARBA00023136"/>
    </source>
</evidence>
<dbReference type="InterPro" id="IPR005467">
    <property type="entry name" value="His_kinase_dom"/>
</dbReference>
<dbReference type="EC" id="2.7.13.3" evidence="3"/>
<keyword evidence="6" id="KW-0808">Transferase</keyword>
<evidence type="ECO:0000256" key="6">
    <source>
        <dbReference type="ARBA" id="ARBA00022679"/>
    </source>
</evidence>
<dbReference type="EMBL" id="BAUU01000001">
    <property type="protein sequence ID" value="GAE28750.1"/>
    <property type="molecule type" value="Genomic_DNA"/>
</dbReference>
<keyword evidence="18" id="KW-1185">Reference proteome</keyword>
<evidence type="ECO:0000256" key="5">
    <source>
        <dbReference type="ARBA" id="ARBA00022553"/>
    </source>
</evidence>
<dbReference type="SUPFAM" id="SSF55874">
    <property type="entry name" value="ATPase domain of HSP90 chaperone/DNA topoisomerase II/histidine kinase"/>
    <property type="match status" value="1"/>
</dbReference>
<evidence type="ECO:0000256" key="3">
    <source>
        <dbReference type="ARBA" id="ARBA00012438"/>
    </source>
</evidence>
<dbReference type="Pfam" id="PF02518">
    <property type="entry name" value="HATPase_c"/>
    <property type="match status" value="1"/>
</dbReference>
<dbReference type="InterPro" id="IPR010559">
    <property type="entry name" value="Sig_transdc_His_kin_internal"/>
</dbReference>
<dbReference type="GO" id="GO:0000155">
    <property type="term" value="F:phosphorelay sensor kinase activity"/>
    <property type="evidence" value="ECO:0007669"/>
    <property type="project" value="InterPro"/>
</dbReference>
<dbReference type="AlphaFoldDB" id="W4Q9S0"/>
<evidence type="ECO:0000313" key="17">
    <source>
        <dbReference type="EMBL" id="GAE28750.1"/>
    </source>
</evidence>
<keyword evidence="5" id="KW-0597">Phosphoprotein</keyword>
<dbReference type="Gene3D" id="3.30.565.10">
    <property type="entry name" value="Histidine kinase-like ATPase, C-terminal domain"/>
    <property type="match status" value="1"/>
</dbReference>
<keyword evidence="11 14" id="KW-1133">Transmembrane helix</keyword>
<dbReference type="RefSeq" id="WP_035339696.1">
    <property type="nucleotide sequence ID" value="NZ_BAUU01000001.1"/>
</dbReference>
<evidence type="ECO:0000256" key="1">
    <source>
        <dbReference type="ARBA" id="ARBA00000085"/>
    </source>
</evidence>
<dbReference type="SMART" id="SM00387">
    <property type="entry name" value="HATPase_c"/>
    <property type="match status" value="1"/>
</dbReference>
<dbReference type="SMART" id="SM00304">
    <property type="entry name" value="HAMP"/>
    <property type="match status" value="1"/>
</dbReference>
<keyword evidence="4" id="KW-1003">Cell membrane</keyword>
<dbReference type="OrthoDB" id="9776552at2"/>
<keyword evidence="7 14" id="KW-0812">Transmembrane</keyword>
<comment type="catalytic activity">
    <reaction evidence="1">
        <text>ATP + protein L-histidine = ADP + protein N-phospho-L-histidine.</text>
        <dbReference type="EC" id="2.7.13.3"/>
    </reaction>
</comment>
<keyword evidence="8" id="KW-0547">Nucleotide-binding</keyword>
<evidence type="ECO:0000259" key="16">
    <source>
        <dbReference type="PROSITE" id="PS50885"/>
    </source>
</evidence>
<evidence type="ECO:0000256" key="8">
    <source>
        <dbReference type="ARBA" id="ARBA00022741"/>
    </source>
</evidence>
<dbReference type="PROSITE" id="PS50109">
    <property type="entry name" value="HIS_KIN"/>
    <property type="match status" value="1"/>
</dbReference>
<evidence type="ECO:0000256" key="9">
    <source>
        <dbReference type="ARBA" id="ARBA00022777"/>
    </source>
</evidence>
<dbReference type="CDD" id="cd06225">
    <property type="entry name" value="HAMP"/>
    <property type="match status" value="1"/>
</dbReference>
<feature type="transmembrane region" description="Helical" evidence="14">
    <location>
        <begin position="21"/>
        <end position="42"/>
    </location>
</feature>
<dbReference type="GO" id="GO:0005886">
    <property type="term" value="C:plasma membrane"/>
    <property type="evidence" value="ECO:0007669"/>
    <property type="project" value="UniProtKB-SubCell"/>
</dbReference>